<sequence>MFNLKNHPHKMESKAERNFNNALINLAGSVQKEGTTAPSAGAAAAPLVSGASPRGTGRRLFANCEFKTPPDTRIVRAIRRAQIFRPRQDVRLLSTREIPANRGILLCAHGI</sequence>
<keyword evidence="2" id="KW-1185">Reference proteome</keyword>
<comment type="caution">
    <text evidence="1">The sequence shown here is derived from an EMBL/GenBank/DDBJ whole genome shotgun (WGS) entry which is preliminary data.</text>
</comment>
<gene>
    <name evidence="1" type="ORF">CDAR_527741</name>
</gene>
<proteinExistence type="predicted"/>
<accession>A0AAV4RDY0</accession>
<evidence type="ECO:0000313" key="1">
    <source>
        <dbReference type="EMBL" id="GIY18536.1"/>
    </source>
</evidence>
<evidence type="ECO:0000313" key="2">
    <source>
        <dbReference type="Proteomes" id="UP001054837"/>
    </source>
</evidence>
<dbReference type="Proteomes" id="UP001054837">
    <property type="component" value="Unassembled WGS sequence"/>
</dbReference>
<name>A0AAV4RDY0_9ARAC</name>
<dbReference type="AlphaFoldDB" id="A0AAV4RDY0"/>
<organism evidence="1 2">
    <name type="scientific">Caerostris darwini</name>
    <dbReference type="NCBI Taxonomy" id="1538125"/>
    <lineage>
        <taxon>Eukaryota</taxon>
        <taxon>Metazoa</taxon>
        <taxon>Ecdysozoa</taxon>
        <taxon>Arthropoda</taxon>
        <taxon>Chelicerata</taxon>
        <taxon>Arachnida</taxon>
        <taxon>Araneae</taxon>
        <taxon>Araneomorphae</taxon>
        <taxon>Entelegynae</taxon>
        <taxon>Araneoidea</taxon>
        <taxon>Araneidae</taxon>
        <taxon>Caerostris</taxon>
    </lineage>
</organism>
<reference evidence="1 2" key="1">
    <citation type="submission" date="2021-06" db="EMBL/GenBank/DDBJ databases">
        <title>Caerostris darwini draft genome.</title>
        <authorList>
            <person name="Kono N."/>
            <person name="Arakawa K."/>
        </authorList>
    </citation>
    <scope>NUCLEOTIDE SEQUENCE [LARGE SCALE GENOMIC DNA]</scope>
</reference>
<protein>
    <submittedName>
        <fullName evidence="1">Uncharacterized protein</fullName>
    </submittedName>
</protein>
<dbReference type="EMBL" id="BPLQ01005924">
    <property type="protein sequence ID" value="GIY18536.1"/>
    <property type="molecule type" value="Genomic_DNA"/>
</dbReference>